<proteinExistence type="predicted"/>
<comment type="caution">
    <text evidence="1">The sequence shown here is derived from an EMBL/GenBank/DDBJ whole genome shotgun (WGS) entry which is preliminary data.</text>
</comment>
<accession>A0A5N5SL19</accession>
<reference evidence="1 2" key="1">
    <citation type="journal article" date="2019" name="PLoS Biol.">
        <title>Sex chromosomes control vertical transmission of feminizing Wolbachia symbionts in an isopod.</title>
        <authorList>
            <person name="Becking T."/>
            <person name="Chebbi M.A."/>
            <person name="Giraud I."/>
            <person name="Moumen B."/>
            <person name="Laverre T."/>
            <person name="Caubet Y."/>
            <person name="Peccoud J."/>
            <person name="Gilbert C."/>
            <person name="Cordaux R."/>
        </authorList>
    </citation>
    <scope>NUCLEOTIDE SEQUENCE [LARGE SCALE GENOMIC DNA]</scope>
    <source>
        <strain evidence="1">ANa2</strain>
        <tissue evidence="1">Whole body excluding digestive tract and cuticle</tissue>
    </source>
</reference>
<name>A0A5N5SL19_9CRUS</name>
<sequence length="111" mass="12018">MVKAQSDFCDIIENYVKPNCVDQKCIQTHSANAPAEAKPAITELFSDLPNPSSTCPLTSGPVDVLKLVENDPNLLYQVKVICAVLDCLEKQGLTFVLNPICADVMSCPLHA</sequence>
<dbReference type="EMBL" id="SEYY01023622">
    <property type="protein sequence ID" value="KAB7494743.1"/>
    <property type="molecule type" value="Genomic_DNA"/>
</dbReference>
<evidence type="ECO:0000313" key="1">
    <source>
        <dbReference type="EMBL" id="KAB7494743.1"/>
    </source>
</evidence>
<dbReference type="Proteomes" id="UP000326759">
    <property type="component" value="Unassembled WGS sequence"/>
</dbReference>
<keyword evidence="2" id="KW-1185">Reference proteome</keyword>
<evidence type="ECO:0000313" key="2">
    <source>
        <dbReference type="Proteomes" id="UP000326759"/>
    </source>
</evidence>
<gene>
    <name evidence="1" type="ORF">Anas_07810</name>
</gene>
<organism evidence="1 2">
    <name type="scientific">Armadillidium nasatum</name>
    <dbReference type="NCBI Taxonomy" id="96803"/>
    <lineage>
        <taxon>Eukaryota</taxon>
        <taxon>Metazoa</taxon>
        <taxon>Ecdysozoa</taxon>
        <taxon>Arthropoda</taxon>
        <taxon>Crustacea</taxon>
        <taxon>Multicrustacea</taxon>
        <taxon>Malacostraca</taxon>
        <taxon>Eumalacostraca</taxon>
        <taxon>Peracarida</taxon>
        <taxon>Isopoda</taxon>
        <taxon>Oniscidea</taxon>
        <taxon>Crinocheta</taxon>
        <taxon>Armadillidiidae</taxon>
        <taxon>Armadillidium</taxon>
    </lineage>
</organism>
<protein>
    <submittedName>
        <fullName evidence="1">Uncharacterized protein</fullName>
    </submittedName>
</protein>
<dbReference type="AlphaFoldDB" id="A0A5N5SL19"/>